<accession>A0A7G5EF17</accession>
<feature type="transmembrane region" description="Helical" evidence="1">
    <location>
        <begin position="83"/>
        <end position="102"/>
    </location>
</feature>
<dbReference type="KEGG" id="cpis:HS961_06920"/>
<feature type="transmembrane region" description="Helical" evidence="1">
    <location>
        <begin position="114"/>
        <end position="134"/>
    </location>
</feature>
<gene>
    <name evidence="2" type="ORF">HS961_06920</name>
</gene>
<dbReference type="EMBL" id="CP058554">
    <property type="protein sequence ID" value="QMV72592.1"/>
    <property type="molecule type" value="Genomic_DNA"/>
</dbReference>
<keyword evidence="1" id="KW-0812">Transmembrane</keyword>
<proteinExistence type="predicted"/>
<keyword evidence="3" id="KW-1185">Reference proteome</keyword>
<feature type="transmembrane region" description="Helical" evidence="1">
    <location>
        <begin position="21"/>
        <end position="44"/>
    </location>
</feature>
<evidence type="ECO:0000313" key="3">
    <source>
        <dbReference type="Proteomes" id="UP000515240"/>
    </source>
</evidence>
<organism evidence="2 3">
    <name type="scientific">Comamonas piscis</name>
    <dbReference type="NCBI Taxonomy" id="1562974"/>
    <lineage>
        <taxon>Bacteria</taxon>
        <taxon>Pseudomonadati</taxon>
        <taxon>Pseudomonadota</taxon>
        <taxon>Betaproteobacteria</taxon>
        <taxon>Burkholderiales</taxon>
        <taxon>Comamonadaceae</taxon>
        <taxon>Comamonas</taxon>
    </lineage>
</organism>
<keyword evidence="1" id="KW-1133">Transmembrane helix</keyword>
<protein>
    <recommendedName>
        <fullName evidence="4">MFS transporter</fullName>
    </recommendedName>
</protein>
<dbReference type="Proteomes" id="UP000515240">
    <property type="component" value="Chromosome"/>
</dbReference>
<keyword evidence="1" id="KW-0472">Membrane</keyword>
<dbReference type="AlphaFoldDB" id="A0A7G5EF17"/>
<sequence length="136" mass="14963">MHHILSSPPPSHFMRAYLVRTAVWMGIYCAIHLLVILGWFDAVIGTPSAWLLAVAVAVPIAAQLRASLLWIQAADEYQRAQAIRSVVIACGLVLMLCSIWGFGESYAAAPHLPAWLVVPLFWLVWALVGCAMRLRG</sequence>
<evidence type="ECO:0008006" key="4">
    <source>
        <dbReference type="Google" id="ProtNLM"/>
    </source>
</evidence>
<feature type="transmembrane region" description="Helical" evidence="1">
    <location>
        <begin position="50"/>
        <end position="71"/>
    </location>
</feature>
<reference evidence="2 3" key="1">
    <citation type="journal article" date="2020" name="G3 (Bethesda)">
        <title>CeMbio - The Caenorhabditis elegans Microbiome Resource.</title>
        <authorList>
            <person name="Dirksen P."/>
            <person name="Assie A."/>
            <person name="Zimmermann J."/>
            <person name="Zhang F."/>
            <person name="Tietje A.M."/>
            <person name="Marsh S.A."/>
            <person name="Felix M.A."/>
            <person name="Shapira M."/>
            <person name="Kaleta C."/>
            <person name="Schulenburg H."/>
            <person name="Samuel B."/>
        </authorList>
    </citation>
    <scope>NUCLEOTIDE SEQUENCE [LARGE SCALE GENOMIC DNA]</scope>
    <source>
        <strain evidence="2 3">BIGb0172</strain>
    </source>
</reference>
<evidence type="ECO:0000256" key="1">
    <source>
        <dbReference type="SAM" id="Phobius"/>
    </source>
</evidence>
<evidence type="ECO:0000313" key="2">
    <source>
        <dbReference type="EMBL" id="QMV72592.1"/>
    </source>
</evidence>
<name>A0A7G5EF17_9BURK</name>